<reference evidence="1" key="1">
    <citation type="submission" date="2020-06" db="EMBL/GenBank/DDBJ databases">
        <title>WGS assembly of Ceratodon purpureus strain R40.</title>
        <authorList>
            <person name="Carey S.B."/>
            <person name="Jenkins J."/>
            <person name="Shu S."/>
            <person name="Lovell J.T."/>
            <person name="Sreedasyam A."/>
            <person name="Maumus F."/>
            <person name="Tiley G.P."/>
            <person name="Fernandez-Pozo N."/>
            <person name="Barry K."/>
            <person name="Chen C."/>
            <person name="Wang M."/>
            <person name="Lipzen A."/>
            <person name="Daum C."/>
            <person name="Saski C.A."/>
            <person name="Payton A.C."/>
            <person name="Mcbreen J.C."/>
            <person name="Conrad R.E."/>
            <person name="Kollar L.M."/>
            <person name="Olsson S."/>
            <person name="Huttunen S."/>
            <person name="Landis J.B."/>
            <person name="Wickett N.J."/>
            <person name="Johnson M.G."/>
            <person name="Rensing S.A."/>
            <person name="Grimwood J."/>
            <person name="Schmutz J."/>
            <person name="Mcdaniel S.F."/>
        </authorList>
    </citation>
    <scope>NUCLEOTIDE SEQUENCE</scope>
    <source>
        <strain evidence="1">R40</strain>
    </source>
</reference>
<comment type="caution">
    <text evidence="1">The sequence shown here is derived from an EMBL/GenBank/DDBJ whole genome shotgun (WGS) entry which is preliminary data.</text>
</comment>
<dbReference type="Proteomes" id="UP000822688">
    <property type="component" value="Chromosome 1"/>
</dbReference>
<organism evidence="1 2">
    <name type="scientific">Ceratodon purpureus</name>
    <name type="common">Fire moss</name>
    <name type="synonym">Dicranum purpureum</name>
    <dbReference type="NCBI Taxonomy" id="3225"/>
    <lineage>
        <taxon>Eukaryota</taxon>
        <taxon>Viridiplantae</taxon>
        <taxon>Streptophyta</taxon>
        <taxon>Embryophyta</taxon>
        <taxon>Bryophyta</taxon>
        <taxon>Bryophytina</taxon>
        <taxon>Bryopsida</taxon>
        <taxon>Dicranidae</taxon>
        <taxon>Pseudoditrichales</taxon>
        <taxon>Ditrichaceae</taxon>
        <taxon>Ceratodon</taxon>
    </lineage>
</organism>
<keyword evidence="2" id="KW-1185">Reference proteome</keyword>
<gene>
    <name evidence="1" type="ORF">KC19_1G258800</name>
</gene>
<dbReference type="AlphaFoldDB" id="A0A8T0JB52"/>
<accession>A0A8T0JB52</accession>
<sequence>MKTELSLTMASSAPNLPADLVLSKRRRVNIRVLNLLLSSHLVQLRLQIRKPHPPWSLEVPYNYPRYVPPHHASPRTDEIFPPSFPSKHVGAAHLCSTAPANTL</sequence>
<proteinExistence type="predicted"/>
<name>A0A8T0JB52_CERPU</name>
<evidence type="ECO:0000313" key="2">
    <source>
        <dbReference type="Proteomes" id="UP000822688"/>
    </source>
</evidence>
<protein>
    <submittedName>
        <fullName evidence="1">Uncharacterized protein</fullName>
    </submittedName>
</protein>
<dbReference type="EMBL" id="CM026421">
    <property type="protein sequence ID" value="KAG0592516.1"/>
    <property type="molecule type" value="Genomic_DNA"/>
</dbReference>
<evidence type="ECO:0000313" key="1">
    <source>
        <dbReference type="EMBL" id="KAG0592516.1"/>
    </source>
</evidence>